<dbReference type="Proteomes" id="UP000287023">
    <property type="component" value="Unassembled WGS sequence"/>
</dbReference>
<evidence type="ECO:0000313" key="2">
    <source>
        <dbReference type="Proteomes" id="UP000287023"/>
    </source>
</evidence>
<dbReference type="OrthoDB" id="6397421at2"/>
<sequence>MTEQQYERWLADLTASRVLLAELHHAGGVEYVATGPFISRPTDSDPNRVYDDCLTAAVDISTRIDGLIGFGEVSLLDDGSITHWAANAWQGHPIKLFLGAPDWPRDDFRKLAEGRNGGISDARRGVLSFVMEDESSVFDERIDTGQLPDDAGPVPLALGSVYNAPAYLLTPDPYRFKASYLPVTALNPKDNGNPVTHTNELSSGAFVLSSGLIGTLTVDIEEAHNTPKKVVEWVADYYGVPLGDVQLPNYRVGLYYNGDVTGAQILEELCQGLGAYWYRDALGALTVRQRVLPTAADITLDGDDIEYDQIRLASTEPPWSGLTLRWGRNYSPLSIIAGAIEESSPGEASRLRKEWRESRKTQAVDDYPLARHEELNSVIQNAADAASERDRLLALRAQRRETWSIKAFLPPVRVSMAITVDHPRLAGRVGRVASVSRSPTRGTTNLEIWL</sequence>
<gene>
    <name evidence="1" type="ORF">ELY38_02440</name>
</gene>
<dbReference type="EMBL" id="RZHF01000004">
    <property type="protein sequence ID" value="RUR34468.1"/>
    <property type="molecule type" value="Genomic_DNA"/>
</dbReference>
<proteinExistence type="predicted"/>
<reference evidence="1 2" key="1">
    <citation type="submission" date="2018-12" db="EMBL/GenBank/DDBJ databases">
        <title>three novel Halomonas strain isolated from plants.</title>
        <authorList>
            <person name="Sun C."/>
        </authorList>
    </citation>
    <scope>NUCLEOTIDE SEQUENCE [LARGE SCALE GENOMIC DNA]</scope>
    <source>
        <strain evidence="1 2">JCM 18142</strain>
    </source>
</reference>
<dbReference type="AlphaFoldDB" id="A0A3S0WBX0"/>
<evidence type="ECO:0000313" key="1">
    <source>
        <dbReference type="EMBL" id="RUR34468.1"/>
    </source>
</evidence>
<dbReference type="RefSeq" id="WP_127059913.1">
    <property type="nucleotide sequence ID" value="NZ_RZHF01000004.1"/>
</dbReference>
<accession>A0A3S0WBX0</accession>
<organism evidence="1 2">
    <name type="scientific">Vreelandella nanhaiensis</name>
    <dbReference type="NCBI Taxonomy" id="1258546"/>
    <lineage>
        <taxon>Bacteria</taxon>
        <taxon>Pseudomonadati</taxon>
        <taxon>Pseudomonadota</taxon>
        <taxon>Gammaproteobacteria</taxon>
        <taxon>Oceanospirillales</taxon>
        <taxon>Halomonadaceae</taxon>
        <taxon>Vreelandella</taxon>
    </lineage>
</organism>
<protein>
    <submittedName>
        <fullName evidence="1">Uncharacterized protein</fullName>
    </submittedName>
</protein>
<name>A0A3S0WBX0_9GAMM</name>
<comment type="caution">
    <text evidence="1">The sequence shown here is derived from an EMBL/GenBank/DDBJ whole genome shotgun (WGS) entry which is preliminary data.</text>
</comment>
<keyword evidence="2" id="KW-1185">Reference proteome</keyword>